<dbReference type="PANTHER" id="PTHR47129:SF1">
    <property type="entry name" value="NMRA-LIKE DOMAIN-CONTAINING PROTEIN"/>
    <property type="match status" value="1"/>
</dbReference>
<organism evidence="2 3">
    <name type="scientific">Levilactobacillus brevis</name>
    <name type="common">Lactobacillus brevis</name>
    <dbReference type="NCBI Taxonomy" id="1580"/>
    <lineage>
        <taxon>Bacteria</taxon>
        <taxon>Bacillati</taxon>
        <taxon>Bacillota</taxon>
        <taxon>Bacilli</taxon>
        <taxon>Lactobacillales</taxon>
        <taxon>Lactobacillaceae</taxon>
        <taxon>Levilactobacillus</taxon>
    </lineage>
</organism>
<name>A0A2A3U1S7_LEVBR</name>
<evidence type="ECO:0000313" key="2">
    <source>
        <dbReference type="EMBL" id="PBQ24898.1"/>
    </source>
</evidence>
<evidence type="ECO:0000259" key="1">
    <source>
        <dbReference type="Pfam" id="PF13460"/>
    </source>
</evidence>
<dbReference type="Gene3D" id="3.40.50.720">
    <property type="entry name" value="NAD(P)-binding Rossmann-like Domain"/>
    <property type="match status" value="1"/>
</dbReference>
<protein>
    <submittedName>
        <fullName evidence="2">NAD(P)-dependent oxidoreductase</fullName>
    </submittedName>
</protein>
<comment type="caution">
    <text evidence="2">The sequence shown here is derived from an EMBL/GenBank/DDBJ whole genome shotgun (WGS) entry which is preliminary data.</text>
</comment>
<feature type="domain" description="NAD(P)-binding" evidence="1">
    <location>
        <begin position="8"/>
        <end position="156"/>
    </location>
</feature>
<dbReference type="InterPro" id="IPR036291">
    <property type="entry name" value="NAD(P)-bd_dom_sf"/>
</dbReference>
<proteinExistence type="predicted"/>
<reference evidence="2 3" key="1">
    <citation type="submission" date="2017-09" db="EMBL/GenBank/DDBJ databases">
        <title>Genome sequence of Lactobacillus brevis D7.</title>
        <authorList>
            <person name="Kwon M.-S."/>
            <person name="Lim S.K."/>
            <person name="Choi H.-J."/>
        </authorList>
    </citation>
    <scope>NUCLEOTIDE SEQUENCE [LARGE SCALE GENOMIC DNA]</scope>
    <source>
        <strain evidence="2 3">D7</strain>
    </source>
</reference>
<dbReference type="PANTHER" id="PTHR47129">
    <property type="entry name" value="QUINONE OXIDOREDUCTASE 2"/>
    <property type="match status" value="1"/>
</dbReference>
<dbReference type="Pfam" id="PF13460">
    <property type="entry name" value="NAD_binding_10"/>
    <property type="match status" value="1"/>
</dbReference>
<evidence type="ECO:0000313" key="3">
    <source>
        <dbReference type="Proteomes" id="UP000217918"/>
    </source>
</evidence>
<sequence>MKIAISAATGHFGQLAIQELLKTVAAGDIVAVVRNREKGQRLLPAGITVRQADYTDEVAMTTALAGIDRLLFISSVPGGPVSRQQQHANVVKAAQAAGVSYVAYTSFAKADTAQSPLSKDHVATEALLKASGLQVSFLRNAWYLENELSYLQAGAQGQDSVYVAGDGRIGFALEREYAEAAAKVMTTPVPKPVYEFAGTPVTYAELAATLQTVTGQAVTFKAVSDDTYRQDMREAGVAPELVEVLLSMQIMMRAGELDVTSSDLADVLGRPVTPLATAIREILAR</sequence>
<gene>
    <name evidence="2" type="ORF">CNR29_13030</name>
</gene>
<accession>A0A2A3U1S7</accession>
<dbReference type="SUPFAM" id="SSF51735">
    <property type="entry name" value="NAD(P)-binding Rossmann-fold domains"/>
    <property type="match status" value="1"/>
</dbReference>
<dbReference type="RefSeq" id="WP_096110463.1">
    <property type="nucleotide sequence ID" value="NZ_NVYO01000001.1"/>
</dbReference>
<dbReference type="EMBL" id="NVYO01000001">
    <property type="protein sequence ID" value="PBQ24898.1"/>
    <property type="molecule type" value="Genomic_DNA"/>
</dbReference>
<dbReference type="Proteomes" id="UP000217918">
    <property type="component" value="Unassembled WGS sequence"/>
</dbReference>
<dbReference type="InterPro" id="IPR052718">
    <property type="entry name" value="NmrA-type_oxidoreductase"/>
</dbReference>
<dbReference type="InterPro" id="IPR016040">
    <property type="entry name" value="NAD(P)-bd_dom"/>
</dbReference>
<dbReference type="AlphaFoldDB" id="A0A2A3U1S7"/>
<dbReference type="Gene3D" id="3.90.25.10">
    <property type="entry name" value="UDP-galactose 4-epimerase, domain 1"/>
    <property type="match status" value="1"/>
</dbReference>
<dbReference type="CDD" id="cd05269">
    <property type="entry name" value="TMR_SDR_a"/>
    <property type="match status" value="1"/>
</dbReference>